<dbReference type="InterPro" id="IPR027417">
    <property type="entry name" value="P-loop_NTPase"/>
</dbReference>
<evidence type="ECO:0000256" key="2">
    <source>
        <dbReference type="ARBA" id="ARBA00022741"/>
    </source>
</evidence>
<sequence>MDPPSPSPVRLSASSLGAFFYNHCEYFLLRRGTDRAARASSSSPSSATAGSHPTATPTLVPVPDLPDIESLTGATFARGVLFEDGINASIAAAGVGSDAADAVPLEMIADTVMALLAATASASDLAQRLDDRLVPHRELADSVDLRPGHYIYHPRFTGVPFQVPGVTWGSWEPDFLLIRPAPPGAPHDAPLEIVIIDAKSSKRLKLSHQMQVAFYALALAPLLDDVTVPAAALPPWALPHNAGPTIPLSALVPVAHVGAVWRPNAPLDVCKTCEYQADCRSRTLADDTISKIPYLSASAHAALRHTLGGSPASGEFSRIIADSPQLLPPGVAAAYECDKPVVVPGVRSRHVPIAEDLALVVTLAVDPFSSAVFAWSFRLLDHNQEDKSAQLPLAWHLAAPSEVYAAPLAAAEALVTGLTQALDAAAAERPNVLDAPHRSLHVYVWGRDERYALLSAVLRVAASSADPVAAAAAERLALTFVNDANILATSVLPDRIGAALESGISKLRKHEVIERLERFGVPHSPDDSAKDLKAMLKLAVQRGHDSFSTASRLTALEQAVAELVVLPVPGYYTLSDVHSRLVSPSASSIDTSLDAIYDAFRGLADPSPEMRSGARGSAAIRLATKLDSLAAVLDALRALARPVGALVLEAEPLDPVLPLRVNHPTIRRLIFMNQFEMMQTWAELVDDRLAFPGATAVLAGRDGDTPVESTLAEPPSRAHPGKVILVSVVKPPVWAKNSAYEVDSWTGWQLRVHVEAGLEYVDADTLPDFGPWMLVGGDDVMSPIKFPDVRFHRAMWPKGLTLPMAFAGIARVDRAPDGASANLDLLVLTSSKAPRAAKAKSWFTPGTLLVLRERGRDFTTQRVVSHLFALDTPGSDAASTSTFLDLIADPVAWAVSTTTTPVLPGLADAVKARNTAINDLIRIDAIDRHVKLDNSQAAILRSLIGEGPGGRLQLVWGPPGTGKTHALALVILRLIEGVAIAGNMDTPFDVLLTGFTNAAIDNLLARVAKLRRTFAGIANRSGPDWPAAVFVGKIMSPSTTGDAPQASDSGGLPETPLQRAGVPAAPYRELASSDDMSAARFTVLGGTVYQIDKQLANTRPFDLLIVDEGSQLPVAETALAVQRMATGGRLIVAGDHMQLPPIIRQDYPQVPGMPTLFSSILQCLLRTAENKAIPMGGDVGDMVRHLVGQPHVALLKKNYRMNSRLSEFTRALYYADYECMQKNQRLALTADELDADLVARAPQVVTVADSELPMVAVRLVLDDPDGWMGAPRESLVLAEARAIADMCHGLEQAWPIDSETPFSAGGVFVITPHRSQKSMVDAALEGALAGSIDTVEKMQGREVEACVVAYGYFDPHQVAREAEFIYQRARLNVAVTRARNKVVLIYTDAILHPLPQVYESPHARAALEYLRGFVAGAVQIDWPVSLE</sequence>
<organism evidence="9 10">
    <name type="scientific">Thecamonas trahens ATCC 50062</name>
    <dbReference type="NCBI Taxonomy" id="461836"/>
    <lineage>
        <taxon>Eukaryota</taxon>
        <taxon>Apusozoa</taxon>
        <taxon>Apusomonadida</taxon>
        <taxon>Apusomonadidae</taxon>
        <taxon>Thecamonas</taxon>
    </lineage>
</organism>
<dbReference type="GO" id="GO:0016787">
    <property type="term" value="F:hydrolase activity"/>
    <property type="evidence" value="ECO:0007669"/>
    <property type="project" value="UniProtKB-KW"/>
</dbReference>
<dbReference type="Pfam" id="PF13087">
    <property type="entry name" value="AAA_12"/>
    <property type="match status" value="1"/>
</dbReference>
<dbReference type="PANTHER" id="PTHR43788">
    <property type="entry name" value="DNA2/NAM7 HELICASE FAMILY MEMBER"/>
    <property type="match status" value="1"/>
</dbReference>
<keyword evidence="5" id="KW-0067">ATP-binding</keyword>
<dbReference type="STRING" id="461836.A0A0L0D9W6"/>
<comment type="similarity">
    <text evidence="1">Belongs to the DNA2/NAM7 helicase family.</text>
</comment>
<dbReference type="GO" id="GO:0043139">
    <property type="term" value="F:5'-3' DNA helicase activity"/>
    <property type="evidence" value="ECO:0007669"/>
    <property type="project" value="TreeGrafter"/>
</dbReference>
<dbReference type="GeneID" id="25564168"/>
<dbReference type="Gene3D" id="3.40.50.300">
    <property type="entry name" value="P-loop containing nucleotide triphosphate hydrolases"/>
    <property type="match status" value="2"/>
</dbReference>
<evidence type="ECO:0000256" key="1">
    <source>
        <dbReference type="ARBA" id="ARBA00007913"/>
    </source>
</evidence>
<dbReference type="EMBL" id="GL349452">
    <property type="protein sequence ID" value="KNC48886.1"/>
    <property type="molecule type" value="Genomic_DNA"/>
</dbReference>
<dbReference type="InterPro" id="IPR041679">
    <property type="entry name" value="DNA2/NAM7-like_C"/>
</dbReference>
<dbReference type="OrthoDB" id="6513042at2759"/>
<feature type="domain" description="DNA2/NAM7 helicase helicase" evidence="7">
    <location>
        <begin position="1092"/>
        <end position="1143"/>
    </location>
</feature>
<evidence type="ECO:0000259" key="8">
    <source>
        <dbReference type="Pfam" id="PF13087"/>
    </source>
</evidence>
<feature type="region of interest" description="Disordered" evidence="6">
    <location>
        <begin position="1039"/>
        <end position="1058"/>
    </location>
</feature>
<dbReference type="Proteomes" id="UP000054408">
    <property type="component" value="Unassembled WGS sequence"/>
</dbReference>
<feature type="compositionally biased region" description="Low complexity" evidence="6">
    <location>
        <begin position="38"/>
        <end position="58"/>
    </location>
</feature>
<accession>A0A0L0D9W6</accession>
<name>A0A0L0D9W6_THETB</name>
<evidence type="ECO:0000313" key="10">
    <source>
        <dbReference type="Proteomes" id="UP000054408"/>
    </source>
</evidence>
<keyword evidence="2" id="KW-0547">Nucleotide-binding</keyword>
<dbReference type="RefSeq" id="XP_013758306.1">
    <property type="nucleotide sequence ID" value="XM_013902852.1"/>
</dbReference>
<evidence type="ECO:0000256" key="4">
    <source>
        <dbReference type="ARBA" id="ARBA00022806"/>
    </source>
</evidence>
<keyword evidence="4" id="KW-0347">Helicase</keyword>
<dbReference type="Pfam" id="PF13086">
    <property type="entry name" value="AAA_11"/>
    <property type="match status" value="2"/>
</dbReference>
<dbReference type="InterPro" id="IPR050534">
    <property type="entry name" value="Coronavir_polyprotein_1ab"/>
</dbReference>
<dbReference type="GO" id="GO:0005524">
    <property type="term" value="F:ATP binding"/>
    <property type="evidence" value="ECO:0007669"/>
    <property type="project" value="UniProtKB-KW"/>
</dbReference>
<protein>
    <submittedName>
        <fullName evidence="9">AAA ATPase</fullName>
    </submittedName>
</protein>
<feature type="compositionally biased region" description="Polar residues" evidence="6">
    <location>
        <begin position="1039"/>
        <end position="1048"/>
    </location>
</feature>
<dbReference type="eggNOG" id="KOG1805">
    <property type="taxonomic scope" value="Eukaryota"/>
</dbReference>
<dbReference type="PANTHER" id="PTHR43788:SF8">
    <property type="entry name" value="DNA-BINDING PROTEIN SMUBP-2"/>
    <property type="match status" value="1"/>
</dbReference>
<gene>
    <name evidence="9" type="ORF">AMSG_04631</name>
</gene>
<dbReference type="SUPFAM" id="SSF52540">
    <property type="entry name" value="P-loop containing nucleoside triphosphate hydrolases"/>
    <property type="match status" value="1"/>
</dbReference>
<keyword evidence="10" id="KW-1185">Reference proteome</keyword>
<feature type="domain" description="DNA2/NAM7 helicase helicase" evidence="7">
    <location>
        <begin position="931"/>
        <end position="1009"/>
    </location>
</feature>
<evidence type="ECO:0000256" key="3">
    <source>
        <dbReference type="ARBA" id="ARBA00022801"/>
    </source>
</evidence>
<evidence type="ECO:0000256" key="5">
    <source>
        <dbReference type="ARBA" id="ARBA00022840"/>
    </source>
</evidence>
<evidence type="ECO:0000313" key="9">
    <source>
        <dbReference type="EMBL" id="KNC48886.1"/>
    </source>
</evidence>
<feature type="domain" description="DNA2/NAM7 helicase-like C-terminal" evidence="8">
    <location>
        <begin position="1190"/>
        <end position="1385"/>
    </location>
</feature>
<proteinExistence type="inferred from homology"/>
<dbReference type="InterPro" id="IPR041677">
    <property type="entry name" value="DNA2/NAM7_AAA_11"/>
</dbReference>
<keyword evidence="3" id="KW-0378">Hydrolase</keyword>
<evidence type="ECO:0000256" key="6">
    <source>
        <dbReference type="SAM" id="MobiDB-lite"/>
    </source>
</evidence>
<feature type="region of interest" description="Disordered" evidence="6">
    <location>
        <begin position="38"/>
        <end position="63"/>
    </location>
</feature>
<evidence type="ECO:0000259" key="7">
    <source>
        <dbReference type="Pfam" id="PF13086"/>
    </source>
</evidence>
<reference evidence="9 10" key="1">
    <citation type="submission" date="2010-05" db="EMBL/GenBank/DDBJ databases">
        <title>The Genome Sequence of Thecamonas trahens ATCC 50062.</title>
        <authorList>
            <consortium name="The Broad Institute Genome Sequencing Platform"/>
            <person name="Russ C."/>
            <person name="Cuomo C."/>
            <person name="Shea T."/>
            <person name="Young S.K."/>
            <person name="Zeng Q."/>
            <person name="Koehrsen M."/>
            <person name="Haas B."/>
            <person name="Borodovsky M."/>
            <person name="Guigo R."/>
            <person name="Alvarado L."/>
            <person name="Berlin A."/>
            <person name="Bochicchio J."/>
            <person name="Borenstein D."/>
            <person name="Chapman S."/>
            <person name="Chen Z."/>
            <person name="Freedman E."/>
            <person name="Gellesch M."/>
            <person name="Goldberg J."/>
            <person name="Griggs A."/>
            <person name="Gujja S."/>
            <person name="Heilman E."/>
            <person name="Heiman D."/>
            <person name="Hepburn T."/>
            <person name="Howarth C."/>
            <person name="Jen D."/>
            <person name="Larson L."/>
            <person name="Mehta T."/>
            <person name="Park D."/>
            <person name="Pearson M."/>
            <person name="Roberts A."/>
            <person name="Saif S."/>
            <person name="Shenoy N."/>
            <person name="Sisk P."/>
            <person name="Stolte C."/>
            <person name="Sykes S."/>
            <person name="Thomson T."/>
            <person name="Walk T."/>
            <person name="White J."/>
            <person name="Yandava C."/>
            <person name="Burger G."/>
            <person name="Gray M.W."/>
            <person name="Holland P.W.H."/>
            <person name="King N."/>
            <person name="Lang F.B.F."/>
            <person name="Roger A.J."/>
            <person name="Ruiz-Trillo I."/>
            <person name="Lander E."/>
            <person name="Nusbaum C."/>
        </authorList>
    </citation>
    <scope>NUCLEOTIDE SEQUENCE [LARGE SCALE GENOMIC DNA]</scope>
    <source>
        <strain evidence="9 10">ATCC 50062</strain>
    </source>
</reference>